<proteinExistence type="predicted"/>
<evidence type="ECO:0000313" key="1">
    <source>
        <dbReference type="EMBL" id="EDP11262.1"/>
    </source>
</evidence>
<gene>
    <name evidence="1" type="ORF">EUBDOL_01182</name>
</gene>
<organism evidence="1 2">
    <name type="scientific">Amedibacillus dolichus DSM 3991</name>
    <dbReference type="NCBI Taxonomy" id="428127"/>
    <lineage>
        <taxon>Bacteria</taxon>
        <taxon>Bacillati</taxon>
        <taxon>Bacillota</taxon>
        <taxon>Erysipelotrichia</taxon>
        <taxon>Erysipelotrichales</taxon>
        <taxon>Erysipelotrichaceae</taxon>
        <taxon>Amedibacillus</taxon>
    </lineage>
</organism>
<evidence type="ECO:0000313" key="2">
    <source>
        <dbReference type="Proteomes" id="UP000004090"/>
    </source>
</evidence>
<dbReference type="HOGENOM" id="CLU_3251644_0_0_9"/>
<reference evidence="1 2" key="1">
    <citation type="submission" date="2007-09" db="EMBL/GenBank/DDBJ databases">
        <title>Draft genome sequence of Eubacterium dolichum (DSM 3991).</title>
        <authorList>
            <person name="Sudarsanam P."/>
            <person name="Ley R."/>
            <person name="Guruge J."/>
            <person name="Turnbaugh P.J."/>
            <person name="Mahowald M."/>
            <person name="Liep D."/>
            <person name="Gordon J."/>
        </authorList>
    </citation>
    <scope>NUCLEOTIDE SEQUENCE [LARGE SCALE GENOMIC DNA]</scope>
    <source>
        <strain evidence="1 2">DSM 3991</strain>
    </source>
</reference>
<comment type="caution">
    <text evidence="1">The sequence shown here is derived from an EMBL/GenBank/DDBJ whole genome shotgun (WGS) entry which is preliminary data.</text>
</comment>
<dbReference type="STRING" id="428127.EUBDOL_01182"/>
<accession>A8RBU1</accession>
<protein>
    <submittedName>
        <fullName evidence="1">Uncharacterized protein</fullName>
    </submittedName>
</protein>
<reference evidence="1 2" key="2">
    <citation type="submission" date="2007-09" db="EMBL/GenBank/DDBJ databases">
        <authorList>
            <person name="Fulton L."/>
            <person name="Clifton S."/>
            <person name="Fulton B."/>
            <person name="Xu J."/>
            <person name="Minx P."/>
            <person name="Pepin K.H."/>
            <person name="Johnson M."/>
            <person name="Thiruvilangam P."/>
            <person name="Bhonagiri V."/>
            <person name="Nash W.E."/>
            <person name="Mardis E.R."/>
            <person name="Wilson R.K."/>
        </authorList>
    </citation>
    <scope>NUCLEOTIDE SEQUENCE [LARGE SCALE GENOMIC DNA]</scope>
    <source>
        <strain evidence="1 2">DSM 3991</strain>
    </source>
</reference>
<dbReference type="EMBL" id="ABAW02000019">
    <property type="protein sequence ID" value="EDP11262.1"/>
    <property type="molecule type" value="Genomic_DNA"/>
</dbReference>
<name>A8RBU1_9FIRM</name>
<dbReference type="Proteomes" id="UP000004090">
    <property type="component" value="Unassembled WGS sequence"/>
</dbReference>
<sequence length="42" mass="5010">MGEKAFKCKKEKSFEIIKKYAIIKNVRKTAQIHTPWIHRPVL</sequence>
<dbReference type="AlphaFoldDB" id="A8RBU1"/>